<accession>A0A674K8P6</accession>
<dbReference type="InterPro" id="IPR002659">
    <property type="entry name" value="Glyco_trans_31"/>
</dbReference>
<dbReference type="Ensembl" id="ENSTMTT00000029893.1">
    <property type="protein sequence ID" value="ENSTMTP00000028842.1"/>
    <property type="gene ID" value="ENSTMTG00000020916.1"/>
</dbReference>
<dbReference type="InParanoid" id="A0A674K8P6"/>
<evidence type="ECO:0000313" key="12">
    <source>
        <dbReference type="Proteomes" id="UP000472274"/>
    </source>
</evidence>
<keyword evidence="4" id="KW-0808">Transferase</keyword>
<dbReference type="AlphaFoldDB" id="A0A674K8P6"/>
<dbReference type="GO" id="GO:0030311">
    <property type="term" value="P:poly-N-acetyllactosamine biosynthetic process"/>
    <property type="evidence" value="ECO:0007669"/>
    <property type="project" value="TreeGrafter"/>
</dbReference>
<evidence type="ECO:0000256" key="4">
    <source>
        <dbReference type="ARBA" id="ARBA00022679"/>
    </source>
</evidence>
<keyword evidence="6 10" id="KW-0735">Signal-anchor</keyword>
<dbReference type="GO" id="GO:0006493">
    <property type="term" value="P:protein O-linked glycosylation"/>
    <property type="evidence" value="ECO:0007669"/>
    <property type="project" value="TreeGrafter"/>
</dbReference>
<keyword evidence="7 10" id="KW-1133">Transmembrane helix</keyword>
<evidence type="ECO:0000256" key="5">
    <source>
        <dbReference type="ARBA" id="ARBA00022692"/>
    </source>
</evidence>
<evidence type="ECO:0000256" key="6">
    <source>
        <dbReference type="ARBA" id="ARBA00022968"/>
    </source>
</evidence>
<keyword evidence="3 10" id="KW-0328">Glycosyltransferase</keyword>
<evidence type="ECO:0000256" key="9">
    <source>
        <dbReference type="ARBA" id="ARBA00023136"/>
    </source>
</evidence>
<dbReference type="Pfam" id="PF01762">
    <property type="entry name" value="Galactosyl_T"/>
    <property type="match status" value="1"/>
</dbReference>
<reference evidence="11" key="1">
    <citation type="submission" date="2025-08" db="UniProtKB">
        <authorList>
            <consortium name="Ensembl"/>
        </authorList>
    </citation>
    <scope>IDENTIFICATION</scope>
</reference>
<comment type="similarity">
    <text evidence="2 10">Belongs to the glycosyltransferase 31 family.</text>
</comment>
<dbReference type="PANTHER" id="PTHR11214:SF387">
    <property type="entry name" value="HEXOSYLTRANSFERASE"/>
    <property type="match status" value="1"/>
</dbReference>
<proteinExistence type="inferred from homology"/>
<dbReference type="GO" id="GO:0000139">
    <property type="term" value="C:Golgi membrane"/>
    <property type="evidence" value="ECO:0007669"/>
    <property type="project" value="UniProtKB-SubCell"/>
</dbReference>
<keyword evidence="9 10" id="KW-0472">Membrane</keyword>
<evidence type="ECO:0000256" key="3">
    <source>
        <dbReference type="ARBA" id="ARBA00022676"/>
    </source>
</evidence>
<evidence type="ECO:0000256" key="1">
    <source>
        <dbReference type="ARBA" id="ARBA00004323"/>
    </source>
</evidence>
<protein>
    <recommendedName>
        <fullName evidence="10">Hexosyltransferase</fullName>
        <ecNumber evidence="10">2.4.1.-</ecNumber>
    </recommendedName>
</protein>
<organism evidence="11 12">
    <name type="scientific">Terrapene triunguis</name>
    <name type="common">Three-toed box turtle</name>
    <dbReference type="NCBI Taxonomy" id="2587831"/>
    <lineage>
        <taxon>Eukaryota</taxon>
        <taxon>Metazoa</taxon>
        <taxon>Chordata</taxon>
        <taxon>Craniata</taxon>
        <taxon>Vertebrata</taxon>
        <taxon>Euteleostomi</taxon>
        <taxon>Archelosauria</taxon>
        <taxon>Testudinata</taxon>
        <taxon>Testudines</taxon>
        <taxon>Cryptodira</taxon>
        <taxon>Durocryptodira</taxon>
        <taxon>Testudinoidea</taxon>
        <taxon>Emydidae</taxon>
        <taxon>Terrapene</taxon>
    </lineage>
</organism>
<name>A0A674K8P6_9SAUR</name>
<dbReference type="Proteomes" id="UP000472274">
    <property type="component" value="Unplaced"/>
</dbReference>
<evidence type="ECO:0000313" key="11">
    <source>
        <dbReference type="Ensembl" id="ENSTMTP00000028842.1"/>
    </source>
</evidence>
<dbReference type="EC" id="2.4.1.-" evidence="10"/>
<sequence length="365" mass="40144">MKIWTARIPIRILVLVLIPILGLLIGGGFWLLHTMRIQLRQTPQGTPGPRPGSVELPDGTFTFRLDYAAFRAEFPQLQRYRCRELIPGDGVCTGPPGPPLLLLAVKSHPASSARRATARRTWARPGILGGYRVRPVFLVGVSPDPRDMALLEWESQEFGDVVLWDFAESHQNLSLKERCFLRWVGAHCGQADFIFKGDDDEFVNPPALVTYLGQTPNASHIIHGNIQRHAVVMRGGKYRVSSALFPQDKYPFFPSGGGFLMPRASVPALAAASERIPVFPLDDVYFGFLVLAAGLRYRHDERFRVFGMKDELCLYGEAMLVHGVSLDRMEEVGLSPLGVAASHPAPGRGLAGSGERGMGHGACPL</sequence>
<dbReference type="GO" id="GO:0016262">
    <property type="term" value="F:protein N-acetylglucosaminyltransferase activity"/>
    <property type="evidence" value="ECO:0007669"/>
    <property type="project" value="TreeGrafter"/>
</dbReference>
<evidence type="ECO:0000256" key="10">
    <source>
        <dbReference type="RuleBase" id="RU363063"/>
    </source>
</evidence>
<reference evidence="11" key="2">
    <citation type="submission" date="2025-09" db="UniProtKB">
        <authorList>
            <consortium name="Ensembl"/>
        </authorList>
    </citation>
    <scope>IDENTIFICATION</scope>
</reference>
<keyword evidence="5 10" id="KW-0812">Transmembrane</keyword>
<keyword evidence="8 10" id="KW-0333">Golgi apparatus</keyword>
<evidence type="ECO:0000256" key="7">
    <source>
        <dbReference type="ARBA" id="ARBA00022989"/>
    </source>
</evidence>
<comment type="subcellular location">
    <subcellularLocation>
        <location evidence="1 10">Golgi apparatus membrane</location>
        <topology evidence="1 10">Single-pass type II membrane protein</topology>
    </subcellularLocation>
</comment>
<evidence type="ECO:0000256" key="2">
    <source>
        <dbReference type="ARBA" id="ARBA00008661"/>
    </source>
</evidence>
<dbReference type="PANTHER" id="PTHR11214">
    <property type="entry name" value="BETA-1,3-N-ACETYLGLUCOSAMINYLTRANSFERASE"/>
    <property type="match status" value="1"/>
</dbReference>
<keyword evidence="12" id="KW-1185">Reference proteome</keyword>
<gene>
    <name evidence="11" type="primary">LOC112124176</name>
</gene>
<dbReference type="GeneTree" id="ENSGT00940000161895"/>
<dbReference type="Gene3D" id="3.90.550.50">
    <property type="match status" value="1"/>
</dbReference>
<evidence type="ECO:0000256" key="8">
    <source>
        <dbReference type="ARBA" id="ARBA00023034"/>
    </source>
</evidence>
<feature type="transmembrane region" description="Helical" evidence="10">
    <location>
        <begin position="12"/>
        <end position="32"/>
    </location>
</feature>